<keyword evidence="2" id="KW-1185">Reference proteome</keyword>
<evidence type="ECO:0008006" key="3">
    <source>
        <dbReference type="Google" id="ProtNLM"/>
    </source>
</evidence>
<dbReference type="Proteomes" id="UP000198597">
    <property type="component" value="Unassembled WGS sequence"/>
</dbReference>
<proteinExistence type="predicted"/>
<dbReference type="EMBL" id="FNJM01000006">
    <property type="protein sequence ID" value="SDP49395.1"/>
    <property type="molecule type" value="Genomic_DNA"/>
</dbReference>
<protein>
    <recommendedName>
        <fullName evidence="3">Lipoprotein</fullName>
    </recommendedName>
</protein>
<dbReference type="RefSeq" id="WP_089969778.1">
    <property type="nucleotide sequence ID" value="NZ_FNJM01000006.1"/>
</dbReference>
<dbReference type="AlphaFoldDB" id="A0A1H0T6B5"/>
<dbReference type="OrthoDB" id="1950593at2"/>
<evidence type="ECO:0000313" key="2">
    <source>
        <dbReference type="Proteomes" id="UP000198597"/>
    </source>
</evidence>
<dbReference type="STRING" id="94869.SAMN04488529_10682"/>
<evidence type="ECO:0000313" key="1">
    <source>
        <dbReference type="EMBL" id="SDP49395.1"/>
    </source>
</evidence>
<organism evidence="1 2">
    <name type="scientific">Clostridium gasigenes</name>
    <dbReference type="NCBI Taxonomy" id="94869"/>
    <lineage>
        <taxon>Bacteria</taxon>
        <taxon>Bacillati</taxon>
        <taxon>Bacillota</taxon>
        <taxon>Clostridia</taxon>
        <taxon>Eubacteriales</taxon>
        <taxon>Clostridiaceae</taxon>
        <taxon>Clostridium</taxon>
    </lineage>
</organism>
<accession>A0A1H0T6B5</accession>
<sequence>MKGKKFLINILLILLNVLMFTGCKNINNKKPEVNIFKPTTAMDIAKSYLENISKGELTKANDLCVKELLNENKVISTGTSKIVAYNVDNLIEATNSVYVVFNVLRSSNTQPKCDLDSFAIKVDKLEDDYKITEVKAVNKKQVFVKNNGLRITEDGAGDSQLIVSLNNMPKDVYPRENKVMLYKEIVPLDEFGTISLSYTGQKIAMSTVSKENIFIAIGYLDEGKVVQGSIAGQSSNEAGSSQELQELLDKPIVKKVVPVDLLKDVKIQNFIFSQEEDDLIVEYIEKSGSKRIKIYKTEDGTIANTKIDTMFSAEKYNVVLDGLDKKAIYINVSAIEGKDGINKELLGTYKLDLEKLEMTKK</sequence>
<gene>
    <name evidence="1" type="ORF">SAMN04488529_10682</name>
</gene>
<reference evidence="1 2" key="1">
    <citation type="submission" date="2016-10" db="EMBL/GenBank/DDBJ databases">
        <authorList>
            <person name="de Groot N.N."/>
        </authorList>
    </citation>
    <scope>NUCLEOTIDE SEQUENCE [LARGE SCALE GENOMIC DNA]</scope>
    <source>
        <strain evidence="1 2">DSM 12272</strain>
    </source>
</reference>
<dbReference type="PROSITE" id="PS51257">
    <property type="entry name" value="PROKAR_LIPOPROTEIN"/>
    <property type="match status" value="1"/>
</dbReference>
<name>A0A1H0T6B5_9CLOT</name>